<protein>
    <recommendedName>
        <fullName evidence="1">Reverse transcriptase domain-containing protein</fullName>
    </recommendedName>
</protein>
<evidence type="ECO:0000259" key="1">
    <source>
        <dbReference type="PROSITE" id="PS50878"/>
    </source>
</evidence>
<dbReference type="GO" id="GO:0071897">
    <property type="term" value="P:DNA biosynthetic process"/>
    <property type="evidence" value="ECO:0007669"/>
    <property type="project" value="UniProtKB-ARBA"/>
</dbReference>
<evidence type="ECO:0000313" key="2">
    <source>
        <dbReference type="EMBL" id="KAK2575343.1"/>
    </source>
</evidence>
<organism evidence="2 3">
    <name type="scientific">Odynerus spinipes</name>
    <dbReference type="NCBI Taxonomy" id="1348599"/>
    <lineage>
        <taxon>Eukaryota</taxon>
        <taxon>Metazoa</taxon>
        <taxon>Ecdysozoa</taxon>
        <taxon>Arthropoda</taxon>
        <taxon>Hexapoda</taxon>
        <taxon>Insecta</taxon>
        <taxon>Pterygota</taxon>
        <taxon>Neoptera</taxon>
        <taxon>Endopterygota</taxon>
        <taxon>Hymenoptera</taxon>
        <taxon>Apocrita</taxon>
        <taxon>Aculeata</taxon>
        <taxon>Vespoidea</taxon>
        <taxon>Vespidae</taxon>
        <taxon>Eumeninae</taxon>
        <taxon>Odynerus</taxon>
    </lineage>
</organism>
<dbReference type="EMBL" id="JAIFRP010004439">
    <property type="protein sequence ID" value="KAK2575343.1"/>
    <property type="molecule type" value="Genomic_DNA"/>
</dbReference>
<dbReference type="PANTHER" id="PTHR19446">
    <property type="entry name" value="REVERSE TRANSCRIPTASES"/>
    <property type="match status" value="1"/>
</dbReference>
<keyword evidence="3" id="KW-1185">Reference proteome</keyword>
<feature type="domain" description="Reverse transcriptase" evidence="1">
    <location>
        <begin position="230"/>
        <end position="507"/>
    </location>
</feature>
<comment type="caution">
    <text evidence="2">The sequence shown here is derived from an EMBL/GenBank/DDBJ whole genome shotgun (WGS) entry which is preliminary data.</text>
</comment>
<dbReference type="CDD" id="cd01650">
    <property type="entry name" value="RT_nLTR_like"/>
    <property type="match status" value="1"/>
</dbReference>
<name>A0AAD9VI01_9HYME</name>
<reference evidence="2" key="2">
    <citation type="journal article" date="2023" name="Commun. Biol.">
        <title>Intrasexual cuticular hydrocarbon dimorphism in a wasp sheds light on hydrocarbon biosynthesis genes in Hymenoptera.</title>
        <authorList>
            <person name="Moris V.C."/>
            <person name="Podsiadlowski L."/>
            <person name="Martin S."/>
            <person name="Oeyen J.P."/>
            <person name="Donath A."/>
            <person name="Petersen M."/>
            <person name="Wilbrandt J."/>
            <person name="Misof B."/>
            <person name="Liedtke D."/>
            <person name="Thamm M."/>
            <person name="Scheiner R."/>
            <person name="Schmitt T."/>
            <person name="Niehuis O."/>
        </authorList>
    </citation>
    <scope>NUCLEOTIDE SEQUENCE</scope>
    <source>
        <strain evidence="2">GBR_01_08_01A</strain>
    </source>
</reference>
<dbReference type="Proteomes" id="UP001258017">
    <property type="component" value="Unassembled WGS sequence"/>
</dbReference>
<dbReference type="InterPro" id="IPR043502">
    <property type="entry name" value="DNA/RNA_pol_sf"/>
</dbReference>
<sequence length="908" mass="102414">MEAIKGHRRKVGYKALVNSYLVQLDETETLRANPSPTLIAEEDLTTPIRKYLAELPPLMGNNFQAKTLNSLCRRIMTVSEEELLREITFYLNQIFPPERKAHPRARQRAPIKLSKRKQRRSEYARVQELFKKDPGRCIQNIVDNISKGRQPPRDLMEPFWLAVMSNHETVTSVSLNNCRQGNLNTLWSPILPEEIKPCLPRVKSAAGPDGVTPRLLRSVPMDILSRLYCILMICSNVPEYLLKSRTIFIPKKSNSVSPGDFRPLTISSVVIRCLNKVLARRLQNSIPLDLRQRGFIKADGCAEATFYLDLVLRYHNSKLKNLYIASIDISKAFDSVSHQAILAALECRDVPKPLASYIVNIYEKSRTVLVGDDWQSTPVHPVRGVKQGDPLSPVLFNLIMDSLLRSLPTEVGINIASFRMNALAYADDLLLFASTRDGLEELLNSASSFFNSCGMSINTGKSFVIALRADGKNKKIAVDGAVRIMCENRSLPALRRTDTFNYLGVTFSPEGRVPCKPQEFIKPLLDALSAAPLKPQQRLWALRLVVLPRLYHQLILGSVMIGSLRKTDRTVRNSVRNWVNLPHDTPVAYFHAAMRDGGLGIPAMRWCIPLWRLRRLRSLASSVLDVSGELYYRQEVERCQRRLHVDNEHLDNALGIRHYWAQKLYSSVDGAALRESSGVGPQHSWVERANRLLSGRDFINCIRLRINAFPTKSRTSRGRLRDRRCRAGCLRIENMNHILQACHRTHNERIRRHNAVVSFVGRNLARAGYIVRYEPPYPTEEGVRKPDVVAVMGRTALLLDGQVVSDMANLQKAHNAKVSYYARNTQLINQIKNESGASDVKVLSVTLSWRGVWCPKSATELLSIGAINKKDLCIIASRVLIGGIAAFRTFNKRTALVAHGVANRRGIG</sequence>
<evidence type="ECO:0000313" key="3">
    <source>
        <dbReference type="Proteomes" id="UP001258017"/>
    </source>
</evidence>
<dbReference type="AlphaFoldDB" id="A0AAD9VI01"/>
<accession>A0AAD9VI01</accession>
<dbReference type="PROSITE" id="PS50878">
    <property type="entry name" value="RT_POL"/>
    <property type="match status" value="1"/>
</dbReference>
<dbReference type="Pfam" id="PF00078">
    <property type="entry name" value="RVT_1"/>
    <property type="match status" value="1"/>
</dbReference>
<gene>
    <name evidence="2" type="ORF">KPH14_012766</name>
</gene>
<reference evidence="2" key="1">
    <citation type="submission" date="2021-08" db="EMBL/GenBank/DDBJ databases">
        <authorList>
            <person name="Misof B."/>
            <person name="Oliver O."/>
            <person name="Podsiadlowski L."/>
            <person name="Donath A."/>
            <person name="Peters R."/>
            <person name="Mayer C."/>
            <person name="Rust J."/>
            <person name="Gunkel S."/>
            <person name="Lesny P."/>
            <person name="Martin S."/>
            <person name="Oeyen J.P."/>
            <person name="Petersen M."/>
            <person name="Panagiotis P."/>
            <person name="Wilbrandt J."/>
            <person name="Tanja T."/>
        </authorList>
    </citation>
    <scope>NUCLEOTIDE SEQUENCE</scope>
    <source>
        <strain evidence="2">GBR_01_08_01A</strain>
        <tissue evidence="2">Thorax + abdomen</tissue>
    </source>
</reference>
<dbReference type="InterPro" id="IPR000477">
    <property type="entry name" value="RT_dom"/>
</dbReference>
<proteinExistence type="predicted"/>
<dbReference type="SUPFAM" id="SSF56672">
    <property type="entry name" value="DNA/RNA polymerases"/>
    <property type="match status" value="1"/>
</dbReference>